<evidence type="ECO:0000313" key="1">
    <source>
        <dbReference type="EMBL" id="QHX42841.1"/>
    </source>
</evidence>
<proteinExistence type="predicted"/>
<dbReference type="KEGG" id="trz:GWP43_04600"/>
<dbReference type="Proteomes" id="UP000464374">
    <property type="component" value="Chromosome"/>
</dbReference>
<organism evidence="1 2">
    <name type="scientific">Treponema vincentii</name>
    <dbReference type="NCBI Taxonomy" id="69710"/>
    <lineage>
        <taxon>Bacteria</taxon>
        <taxon>Pseudomonadati</taxon>
        <taxon>Spirochaetota</taxon>
        <taxon>Spirochaetia</taxon>
        <taxon>Spirochaetales</taxon>
        <taxon>Treponemataceae</taxon>
        <taxon>Treponema</taxon>
    </lineage>
</organism>
<sequence>MITIQNESLEIGYEVGLIETSLSNGWIVKQCFNWFIDYDGVQVEYAPDAMEVIGAEEIEEYSAEERAALDKCEWHTYDLKTEIYSSKYYRQAKKEFKESLDLYAYYGVSEKDFY</sequence>
<gene>
    <name evidence="1" type="ORF">GWP43_04600</name>
</gene>
<evidence type="ECO:0000313" key="2">
    <source>
        <dbReference type="Proteomes" id="UP000464374"/>
    </source>
</evidence>
<dbReference type="AlphaFoldDB" id="A0A6P1XZH8"/>
<accession>A0A6P1XZH8</accession>
<dbReference type="RefSeq" id="WP_162663051.1">
    <property type="nucleotide sequence ID" value="NZ_CP048020.1"/>
</dbReference>
<dbReference type="EMBL" id="CP048020">
    <property type="protein sequence ID" value="QHX42841.1"/>
    <property type="molecule type" value="Genomic_DNA"/>
</dbReference>
<protein>
    <submittedName>
        <fullName evidence="1">Uncharacterized protein</fullName>
    </submittedName>
</protein>
<name>A0A6P1XZH8_9SPIR</name>
<reference evidence="1 2" key="1">
    <citation type="submission" date="2020-01" db="EMBL/GenBank/DDBJ databases">
        <title>Complete genome sequence of a human oral phylogroup 1 Treponema sp. strain ATCC 700766, originally isolated from periodontitis dental plaque.</title>
        <authorList>
            <person name="Chan Y."/>
            <person name="Huo Y.-B."/>
            <person name="Yu X.-L."/>
            <person name="Zeng H."/>
            <person name="Leung W.-K."/>
            <person name="Watt R.M."/>
        </authorList>
    </citation>
    <scope>NUCLEOTIDE SEQUENCE [LARGE SCALE GENOMIC DNA]</scope>
    <source>
        <strain evidence="1 2">OMZ 804</strain>
    </source>
</reference>